<dbReference type="SUPFAM" id="SSF53649">
    <property type="entry name" value="Alkaline phosphatase-like"/>
    <property type="match status" value="1"/>
</dbReference>
<dbReference type="InterPro" id="IPR000917">
    <property type="entry name" value="Sulfatase_N"/>
</dbReference>
<feature type="chain" id="PRO_5021961047" evidence="1">
    <location>
        <begin position="24"/>
        <end position="704"/>
    </location>
</feature>
<sequence>MSKYSVALILFFVSLTSGFNARAQGGKPAAKKQPNIIFILTDDLGWGDLGTFFQKQRQKNNDRSEPWAFTPNLDKMAAGGAKLPHHYCAAPVCAPSRASILMGVSQGHANVRDNQFDKALEDNHTIASVLRRVGYATAAIGKWGLQGGSKESREWPAHPNKRGFDYYYGYMRHADGHEHYPKEGIYRGAKEVWENNTEVSAGLDKCYTGDLWTAAAKRWIVEHKKGQQANNPFFMYLAYDTPHAVLELPTQPYPAGGGLKGGMQWVGKPGQMINTASGSVDSWVHPDYAKATYDHDNNKSTPEVAWPDVYKRYATSVRRIDDQVGDLITLLKDLKEDTNTLIVFTSDNGPSLESYLPDTYQPNNPTFFNSFGPFDGVKRDVWEGGVRMPALAYWPGRIPANRVVQTPNASHDWLPTFTDAAGVPAPARIDGVSLLPSLTGVGKQREGVVYIEYFNNGITPDFSEFQPQHRKRRRNQMQLIRLGDNVGVRYDIKSQADDFEIYNVVKDLQQANNLAKNAGMAALQQQMKDKILQVRRPDAEAKRPYDAELVPGIAEQKIKAGLSWKAFTGNYPWLPEVATLKPVTKGQARQVDVKAAKAPDNSVLFFEGYLRVPTDGAYTFYVDAAAGSLLRIHEATVIDADYSFTKGQEAAGKILLKAGLHPFRFYTKKAAGKVLFNFQWEGPGISKQAIPATVFYQDAAVAAR</sequence>
<dbReference type="Pfam" id="PF00884">
    <property type="entry name" value="Sulfatase"/>
    <property type="match status" value="1"/>
</dbReference>
<evidence type="ECO:0000259" key="2">
    <source>
        <dbReference type="PROSITE" id="PS51820"/>
    </source>
</evidence>
<dbReference type="Gene3D" id="3.40.720.10">
    <property type="entry name" value="Alkaline Phosphatase, subunit A"/>
    <property type="match status" value="1"/>
</dbReference>
<evidence type="ECO:0000313" key="4">
    <source>
        <dbReference type="Proteomes" id="UP000321532"/>
    </source>
</evidence>
<dbReference type="Proteomes" id="UP000321532">
    <property type="component" value="Unassembled WGS sequence"/>
</dbReference>
<dbReference type="InterPro" id="IPR052701">
    <property type="entry name" value="GAG_Ulvan_Degrading_Sulfatases"/>
</dbReference>
<dbReference type="Pfam" id="PF07691">
    <property type="entry name" value="PA14"/>
    <property type="match status" value="1"/>
</dbReference>
<keyword evidence="1" id="KW-0732">Signal</keyword>
<gene>
    <name evidence="3" type="ORF">AAE02nite_51210</name>
</gene>
<proteinExistence type="predicted"/>
<dbReference type="OrthoDB" id="9803616at2"/>
<dbReference type="RefSeq" id="WP_146905688.1">
    <property type="nucleotide sequence ID" value="NZ_BJYS01000065.1"/>
</dbReference>
<comment type="caution">
    <text evidence="3">The sequence shown here is derived from an EMBL/GenBank/DDBJ whole genome shotgun (WGS) entry which is preliminary data.</text>
</comment>
<dbReference type="InterPro" id="IPR017850">
    <property type="entry name" value="Alkaline_phosphatase_core_sf"/>
</dbReference>
<dbReference type="SMART" id="SM00758">
    <property type="entry name" value="PA14"/>
    <property type="match status" value="1"/>
</dbReference>
<dbReference type="AlphaFoldDB" id="A0A512B6P5"/>
<keyword evidence="4" id="KW-1185">Reference proteome</keyword>
<organism evidence="3 4">
    <name type="scientific">Adhaeribacter aerolatus</name>
    <dbReference type="NCBI Taxonomy" id="670289"/>
    <lineage>
        <taxon>Bacteria</taxon>
        <taxon>Pseudomonadati</taxon>
        <taxon>Bacteroidota</taxon>
        <taxon>Cytophagia</taxon>
        <taxon>Cytophagales</taxon>
        <taxon>Hymenobacteraceae</taxon>
        <taxon>Adhaeribacter</taxon>
    </lineage>
</organism>
<dbReference type="InterPro" id="IPR037524">
    <property type="entry name" value="PA14/GLEYA"/>
</dbReference>
<accession>A0A512B6P5</accession>
<protein>
    <submittedName>
        <fullName evidence="3">N-acetylgalactosamine-6-sulfatase</fullName>
    </submittedName>
</protein>
<reference evidence="3 4" key="1">
    <citation type="submission" date="2019-07" db="EMBL/GenBank/DDBJ databases">
        <title>Whole genome shotgun sequence of Adhaeribacter aerolatus NBRC 106133.</title>
        <authorList>
            <person name="Hosoyama A."/>
            <person name="Uohara A."/>
            <person name="Ohji S."/>
            <person name="Ichikawa N."/>
        </authorList>
    </citation>
    <scope>NUCLEOTIDE SEQUENCE [LARGE SCALE GENOMIC DNA]</scope>
    <source>
        <strain evidence="3 4">NBRC 106133</strain>
    </source>
</reference>
<feature type="domain" description="PA14" evidence="2">
    <location>
        <begin position="557"/>
        <end position="694"/>
    </location>
</feature>
<dbReference type="PROSITE" id="PS51820">
    <property type="entry name" value="PA14"/>
    <property type="match status" value="1"/>
</dbReference>
<feature type="signal peptide" evidence="1">
    <location>
        <begin position="1"/>
        <end position="23"/>
    </location>
</feature>
<dbReference type="EMBL" id="BJYS01000065">
    <property type="protein sequence ID" value="GEO07457.1"/>
    <property type="molecule type" value="Genomic_DNA"/>
</dbReference>
<evidence type="ECO:0000313" key="3">
    <source>
        <dbReference type="EMBL" id="GEO07457.1"/>
    </source>
</evidence>
<dbReference type="InterPro" id="IPR011658">
    <property type="entry name" value="PA14_dom"/>
</dbReference>
<dbReference type="Gene3D" id="2.60.120.380">
    <property type="match status" value="1"/>
</dbReference>
<dbReference type="SUPFAM" id="SSF56988">
    <property type="entry name" value="Anthrax protective antigen"/>
    <property type="match status" value="1"/>
</dbReference>
<name>A0A512B6P5_9BACT</name>
<evidence type="ECO:0000256" key="1">
    <source>
        <dbReference type="SAM" id="SignalP"/>
    </source>
</evidence>
<dbReference type="PANTHER" id="PTHR43751:SF3">
    <property type="entry name" value="SULFATASE N-TERMINAL DOMAIN-CONTAINING PROTEIN"/>
    <property type="match status" value="1"/>
</dbReference>
<dbReference type="PANTHER" id="PTHR43751">
    <property type="entry name" value="SULFATASE"/>
    <property type="match status" value="1"/>
</dbReference>